<keyword evidence="8" id="KW-0675">Receptor</keyword>
<dbReference type="SMART" id="SM00399">
    <property type="entry name" value="ZnF_C4"/>
    <property type="match status" value="2"/>
</dbReference>
<dbReference type="GO" id="GO:0000978">
    <property type="term" value="F:RNA polymerase II cis-regulatory region sequence-specific DNA binding"/>
    <property type="evidence" value="ECO:0007669"/>
    <property type="project" value="TreeGrafter"/>
</dbReference>
<proteinExistence type="inferred from homology"/>
<keyword evidence="3" id="KW-0863">Zinc-finger</keyword>
<comment type="similarity">
    <text evidence="1">Belongs to the nuclear hormone receptor family.</text>
</comment>
<accession>A0AAE1CKS6</accession>
<dbReference type="Pfam" id="PF00105">
    <property type="entry name" value="zf-C4"/>
    <property type="match status" value="2"/>
</dbReference>
<keyword evidence="7" id="KW-0804">Transcription</keyword>
<dbReference type="GO" id="GO:0000122">
    <property type="term" value="P:negative regulation of transcription by RNA polymerase II"/>
    <property type="evidence" value="ECO:0007669"/>
    <property type="project" value="TreeGrafter"/>
</dbReference>
<comment type="caution">
    <text evidence="12">The sequence shown here is derived from an EMBL/GenBank/DDBJ whole genome shotgun (WGS) entry which is preliminary data.</text>
</comment>
<dbReference type="PANTHER" id="PTHR24082:SF473">
    <property type="entry name" value="ECDYSONE-INDUCED PROTEIN 75B, ISOFORM B"/>
    <property type="match status" value="1"/>
</dbReference>
<feature type="domain" description="Nuclear receptor" evidence="11">
    <location>
        <begin position="334"/>
        <end position="409"/>
    </location>
</feature>
<feature type="region of interest" description="Disordered" evidence="10">
    <location>
        <begin position="37"/>
        <end position="110"/>
    </location>
</feature>
<keyword evidence="2" id="KW-0479">Metal-binding</keyword>
<dbReference type="CDD" id="cd06916">
    <property type="entry name" value="NR_DBD_like"/>
    <property type="match status" value="1"/>
</dbReference>
<evidence type="ECO:0000313" key="13">
    <source>
        <dbReference type="Proteomes" id="UP001283361"/>
    </source>
</evidence>
<dbReference type="PANTHER" id="PTHR24082">
    <property type="entry name" value="NUCLEAR HORMONE RECEPTOR"/>
    <property type="match status" value="1"/>
</dbReference>
<evidence type="ECO:0000259" key="11">
    <source>
        <dbReference type="PROSITE" id="PS51030"/>
    </source>
</evidence>
<keyword evidence="5" id="KW-0805">Transcription regulation</keyword>
<keyword evidence="4" id="KW-0862">Zinc</keyword>
<evidence type="ECO:0000256" key="2">
    <source>
        <dbReference type="ARBA" id="ARBA00022723"/>
    </source>
</evidence>
<feature type="compositionally biased region" description="Polar residues" evidence="10">
    <location>
        <begin position="38"/>
        <end position="47"/>
    </location>
</feature>
<dbReference type="PROSITE" id="PS51030">
    <property type="entry name" value="NUCLEAR_REC_DBD_2"/>
    <property type="match status" value="2"/>
</dbReference>
<keyword evidence="13" id="KW-1185">Reference proteome</keyword>
<dbReference type="PROSITE" id="PS00031">
    <property type="entry name" value="NUCLEAR_REC_DBD_1"/>
    <property type="match status" value="1"/>
</dbReference>
<dbReference type="EMBL" id="JAWDGP010007852">
    <property type="protein sequence ID" value="KAK3702800.1"/>
    <property type="molecule type" value="Genomic_DNA"/>
</dbReference>
<keyword evidence="9" id="KW-0539">Nucleus</keyword>
<evidence type="ECO:0000256" key="1">
    <source>
        <dbReference type="ARBA" id="ARBA00005993"/>
    </source>
</evidence>
<dbReference type="InterPro" id="IPR001628">
    <property type="entry name" value="Znf_hrmn_rcpt"/>
</dbReference>
<protein>
    <recommendedName>
        <fullName evidence="11">Nuclear receptor domain-containing protein</fullName>
    </recommendedName>
</protein>
<evidence type="ECO:0000256" key="5">
    <source>
        <dbReference type="ARBA" id="ARBA00023015"/>
    </source>
</evidence>
<organism evidence="12 13">
    <name type="scientific">Elysia crispata</name>
    <name type="common">lettuce slug</name>
    <dbReference type="NCBI Taxonomy" id="231223"/>
    <lineage>
        <taxon>Eukaryota</taxon>
        <taxon>Metazoa</taxon>
        <taxon>Spiralia</taxon>
        <taxon>Lophotrochozoa</taxon>
        <taxon>Mollusca</taxon>
        <taxon>Gastropoda</taxon>
        <taxon>Heterobranchia</taxon>
        <taxon>Euthyneura</taxon>
        <taxon>Panpulmonata</taxon>
        <taxon>Sacoglossa</taxon>
        <taxon>Placobranchoidea</taxon>
        <taxon>Plakobranchidae</taxon>
        <taxon>Elysia</taxon>
    </lineage>
</organism>
<dbReference type="GO" id="GO:0030154">
    <property type="term" value="P:cell differentiation"/>
    <property type="evidence" value="ECO:0007669"/>
    <property type="project" value="TreeGrafter"/>
</dbReference>
<evidence type="ECO:0000256" key="7">
    <source>
        <dbReference type="ARBA" id="ARBA00023163"/>
    </source>
</evidence>
<dbReference type="FunFam" id="3.30.50.10:FF:000030">
    <property type="entry name" value="Nuclear Hormone Receptor family"/>
    <property type="match status" value="1"/>
</dbReference>
<dbReference type="PRINTS" id="PR00047">
    <property type="entry name" value="STROIDFINGER"/>
</dbReference>
<evidence type="ECO:0000256" key="10">
    <source>
        <dbReference type="SAM" id="MobiDB-lite"/>
    </source>
</evidence>
<name>A0AAE1CKS6_9GAST</name>
<sequence length="1293" mass="147539">MDKSNIHPKKFWSYASAIETDGLNIHKFFELNSRHTDATSNENNLNDFPNAPSGDRLNSEESKFLIADQNSHDENLYKKSNKEKNESRYPSHLQEMDGAKQRLTQPPKLCSGSSEEVIYCDNLKPHYNSNVDGDESPTTEGVIEPNHTLTLSTERCNSADNDQRDDNFYNNIKRASSAESYFFQEDAITHDFRHTDQFVESKAKISSPATQADEDRHASNEHPLSGVCAESLDSKSLLNQNMLELPVNSCNICEVCGEAAHGHFFGAVVCLPCKSFFIRCTRDSEAYIVRHCKGHCDINKQLRNRCQFCRYQRCLMVGMARKEKPESIQALDGQELCRVCGDLSNGVHFGVFTCEGCKKFFRRGLKEHTSYTCKENGACHLTPRNRNSCRLCRFQKCISVGMSRTAIKMGRPRKLFANWELTGASSGLPYATFRDTGDFLTWRNESQSTQRHDTQLMLVPGNTNTRNLFGENVSSQNHEGPAYVCNPNVDYRFCNGANVKYRSFARSSFDMSPGCGKGTQICRSGTYNFCRPGGHTSPRCTELPGQYDPCYTEKTVQHNCGPVLKSHNESKRILQPVKRISQFNEKMDSMSCIWNASQHPSQSFKHHFTNFYGNIINANNVKNSNMLNKDSNTHNSYVDYNKHKFCNTSNNSIRQIRKQSCPVPDIYGTNNYNPYERFDPSVCQIGSKTHGIVKSQAQVPDVPKDNNLHQRYLSLVGCTQPISNRQAESLDILRSQWRCNYPQQAFVKSRFKESNMDSAISSNQVPQPVKTEPTICMSQLNRNMNIKPNFRPERCARGNNIPPSSSNYEPGSYNQQQDILCAPTFGDNACLQGTILPQRRADESAASSSPSFCQDIDKDKHIKHKNSIKTEVDFVDEGESNWQGMPHLTTKGFRTQERGWSEYPNKECNRKRKIDISTIDFDKRKQAKTYHGDSKAYTKQYVKEEIIETRNVCPEISRDSSLSPIYHSKTREPPSVNHLYTNEKSFQAINTIFASDDDLNDAVFRPFNYSPSELANFWRVLAVAAMESDQKQHSLCKQKKIWLSHICKAYAQQLQTCGECLKPPSHDAEPNTWPAKDQDLSQWRHLQEDIARQTFAETQFVLDLARPEGFLPIDLVKPTLNSGLFSNTILMSSREWFDPEQREFKFFWSWKLPSDHLLASFQNKIVFLGKHISDLNMDDSEIALLSALNIANPFNIDVDRNIQYIKYTQIILTLLTSHMHSINLCPSERIPKLLSVMAPLRHMSLWFSNLIKNMRADPFSLDKTLQSLSQKAIKVSIPLPEKTRDRSIWRISG</sequence>
<dbReference type="GO" id="GO:0004879">
    <property type="term" value="F:nuclear receptor activity"/>
    <property type="evidence" value="ECO:0007669"/>
    <property type="project" value="TreeGrafter"/>
</dbReference>
<dbReference type="GO" id="GO:0045944">
    <property type="term" value="P:positive regulation of transcription by RNA polymerase II"/>
    <property type="evidence" value="ECO:0007669"/>
    <property type="project" value="TreeGrafter"/>
</dbReference>
<dbReference type="Proteomes" id="UP001283361">
    <property type="component" value="Unassembled WGS sequence"/>
</dbReference>
<feature type="domain" description="Nuclear receptor" evidence="11">
    <location>
        <begin position="250"/>
        <end position="326"/>
    </location>
</feature>
<dbReference type="InterPro" id="IPR050234">
    <property type="entry name" value="Nuclear_hormone_rcpt_NR1"/>
</dbReference>
<keyword evidence="6" id="KW-0238">DNA-binding</keyword>
<dbReference type="InterPro" id="IPR035500">
    <property type="entry name" value="NHR-like_dom_sf"/>
</dbReference>
<dbReference type="Gene3D" id="3.30.50.10">
    <property type="entry name" value="Erythroid Transcription Factor GATA-1, subunit A"/>
    <property type="match status" value="2"/>
</dbReference>
<gene>
    <name evidence="12" type="ORF">RRG08_042783</name>
</gene>
<dbReference type="Gene3D" id="1.10.565.10">
    <property type="entry name" value="Retinoid X Receptor"/>
    <property type="match status" value="1"/>
</dbReference>
<dbReference type="SUPFAM" id="SSF57716">
    <property type="entry name" value="Glucocorticoid receptor-like (DNA-binding domain)"/>
    <property type="match status" value="2"/>
</dbReference>
<reference evidence="12" key="1">
    <citation type="journal article" date="2023" name="G3 (Bethesda)">
        <title>A reference genome for the long-term kleptoplast-retaining sea slug Elysia crispata morphotype clarki.</title>
        <authorList>
            <person name="Eastman K.E."/>
            <person name="Pendleton A.L."/>
            <person name="Shaikh M.A."/>
            <person name="Suttiyut T."/>
            <person name="Ogas R."/>
            <person name="Tomko P."/>
            <person name="Gavelis G."/>
            <person name="Widhalm J.R."/>
            <person name="Wisecaver J.H."/>
        </authorList>
    </citation>
    <scope>NUCLEOTIDE SEQUENCE</scope>
    <source>
        <strain evidence="12">ECLA1</strain>
    </source>
</reference>
<dbReference type="SUPFAM" id="SSF48508">
    <property type="entry name" value="Nuclear receptor ligand-binding domain"/>
    <property type="match status" value="1"/>
</dbReference>
<evidence type="ECO:0000256" key="9">
    <source>
        <dbReference type="ARBA" id="ARBA00023242"/>
    </source>
</evidence>
<dbReference type="GO" id="GO:0008270">
    <property type="term" value="F:zinc ion binding"/>
    <property type="evidence" value="ECO:0007669"/>
    <property type="project" value="UniProtKB-KW"/>
</dbReference>
<dbReference type="InterPro" id="IPR013088">
    <property type="entry name" value="Znf_NHR/GATA"/>
</dbReference>
<feature type="compositionally biased region" description="Basic and acidic residues" evidence="10">
    <location>
        <begin position="70"/>
        <end position="100"/>
    </location>
</feature>
<evidence type="ECO:0000313" key="12">
    <source>
        <dbReference type="EMBL" id="KAK3702800.1"/>
    </source>
</evidence>
<evidence type="ECO:0000256" key="8">
    <source>
        <dbReference type="ARBA" id="ARBA00023170"/>
    </source>
</evidence>
<evidence type="ECO:0000256" key="4">
    <source>
        <dbReference type="ARBA" id="ARBA00022833"/>
    </source>
</evidence>
<evidence type="ECO:0000256" key="3">
    <source>
        <dbReference type="ARBA" id="ARBA00022771"/>
    </source>
</evidence>
<evidence type="ECO:0000256" key="6">
    <source>
        <dbReference type="ARBA" id="ARBA00023125"/>
    </source>
</evidence>